<evidence type="ECO:0000313" key="2">
    <source>
        <dbReference type="EMBL" id="MBB5158282.1"/>
    </source>
</evidence>
<feature type="region of interest" description="Disordered" evidence="1">
    <location>
        <begin position="52"/>
        <end position="77"/>
    </location>
</feature>
<protein>
    <submittedName>
        <fullName evidence="2">Uncharacterized protein</fullName>
    </submittedName>
</protein>
<gene>
    <name evidence="2" type="ORF">BJ970_005881</name>
</gene>
<comment type="caution">
    <text evidence="2">The sequence shown here is derived from an EMBL/GenBank/DDBJ whole genome shotgun (WGS) entry which is preliminary data.</text>
</comment>
<dbReference type="RefSeq" id="WP_184729976.1">
    <property type="nucleotide sequence ID" value="NZ_JACHIW010000002.1"/>
</dbReference>
<evidence type="ECO:0000256" key="1">
    <source>
        <dbReference type="SAM" id="MobiDB-lite"/>
    </source>
</evidence>
<organism evidence="2 3">
    <name type="scientific">Saccharopolyspora phatthalungensis</name>
    <dbReference type="NCBI Taxonomy" id="664693"/>
    <lineage>
        <taxon>Bacteria</taxon>
        <taxon>Bacillati</taxon>
        <taxon>Actinomycetota</taxon>
        <taxon>Actinomycetes</taxon>
        <taxon>Pseudonocardiales</taxon>
        <taxon>Pseudonocardiaceae</taxon>
        <taxon>Saccharopolyspora</taxon>
    </lineage>
</organism>
<dbReference type="Proteomes" id="UP000584374">
    <property type="component" value="Unassembled WGS sequence"/>
</dbReference>
<dbReference type="AlphaFoldDB" id="A0A840Q705"/>
<evidence type="ECO:0000313" key="3">
    <source>
        <dbReference type="Proteomes" id="UP000584374"/>
    </source>
</evidence>
<proteinExistence type="predicted"/>
<keyword evidence="3" id="KW-1185">Reference proteome</keyword>
<sequence>MATGPDLLREHPRALGLGECVELALQLLGSTAATGVADPDRPVGAAVVRLGHGDQVPGHPGFAGPAVGGDRDGELVA</sequence>
<name>A0A840Q705_9PSEU</name>
<dbReference type="EMBL" id="JACHIW010000002">
    <property type="protein sequence ID" value="MBB5158282.1"/>
    <property type="molecule type" value="Genomic_DNA"/>
</dbReference>
<reference evidence="2 3" key="1">
    <citation type="submission" date="2020-08" db="EMBL/GenBank/DDBJ databases">
        <title>Sequencing the genomes of 1000 actinobacteria strains.</title>
        <authorList>
            <person name="Klenk H.-P."/>
        </authorList>
    </citation>
    <scope>NUCLEOTIDE SEQUENCE [LARGE SCALE GENOMIC DNA]</scope>
    <source>
        <strain evidence="2 3">DSM 45584</strain>
    </source>
</reference>
<accession>A0A840Q705</accession>